<dbReference type="GO" id="GO:0042597">
    <property type="term" value="C:periplasmic space"/>
    <property type="evidence" value="ECO:0007669"/>
    <property type="project" value="UniProtKB-SubCell"/>
</dbReference>
<dbReference type="FunCoup" id="A0A402CV30">
    <property type="interactions" value="113"/>
</dbReference>
<evidence type="ECO:0000313" key="9">
    <source>
        <dbReference type="Proteomes" id="UP000287394"/>
    </source>
</evidence>
<dbReference type="FunFam" id="3.40.190.10:FF:000050">
    <property type="entry name" value="Sulfonate ABC transporter substrate-binding protein"/>
    <property type="match status" value="1"/>
</dbReference>
<dbReference type="EMBL" id="AP025739">
    <property type="protein sequence ID" value="BDI30257.1"/>
    <property type="molecule type" value="Genomic_DNA"/>
</dbReference>
<comment type="function">
    <text evidence="5">Part of a binding-protein-dependent transport system for aliphatic sulfonates. Putative binding protein.</text>
</comment>
<dbReference type="PANTHER" id="PTHR30024">
    <property type="entry name" value="ALIPHATIC SULFONATES-BINDING PROTEIN-RELATED"/>
    <property type="match status" value="1"/>
</dbReference>
<comment type="similarity">
    <text evidence="2">Belongs to the bacterial solute-binding protein SsuA/TauA family.</text>
</comment>
<name>A0A402CV30_9BACT</name>
<dbReference type="AlphaFoldDB" id="A0A402CV30"/>
<reference evidence="8 9" key="1">
    <citation type="journal article" date="2019" name="Int. J. Syst. Evol. Microbiol.">
        <title>Capsulimonas corticalis gen. nov., sp. nov., an aerobic capsulated bacterium, of a novel bacterial order, Capsulimonadales ord. nov., of the class Armatimonadia of the phylum Armatimonadetes.</title>
        <authorList>
            <person name="Li J."/>
            <person name="Kudo C."/>
            <person name="Tonouchi A."/>
        </authorList>
    </citation>
    <scope>NUCLEOTIDE SEQUENCE [LARGE SCALE GENOMIC DNA]</scope>
    <source>
        <strain evidence="8 9">AX-7</strain>
    </source>
</reference>
<dbReference type="SMART" id="SM00062">
    <property type="entry name" value="PBPb"/>
    <property type="match status" value="1"/>
</dbReference>
<keyword evidence="4" id="KW-0732">Signal</keyword>
<dbReference type="CDD" id="cd13557">
    <property type="entry name" value="PBP2_SsuA"/>
    <property type="match status" value="1"/>
</dbReference>
<dbReference type="Proteomes" id="UP000287394">
    <property type="component" value="Chromosome"/>
</dbReference>
<dbReference type="PROSITE" id="PS51257">
    <property type="entry name" value="PROKAR_LIPOPROTEIN"/>
    <property type="match status" value="1"/>
</dbReference>
<comment type="subcellular location">
    <subcellularLocation>
        <location evidence="1">Periplasm</location>
    </subcellularLocation>
</comment>
<dbReference type="InterPro" id="IPR010067">
    <property type="entry name" value="ABC_SsuA_sub-bd"/>
</dbReference>
<evidence type="ECO:0000256" key="6">
    <source>
        <dbReference type="ARBA" id="ARBA00070228"/>
    </source>
</evidence>
<dbReference type="Gene3D" id="3.40.190.10">
    <property type="entry name" value="Periplasmic binding protein-like II"/>
    <property type="match status" value="2"/>
</dbReference>
<evidence type="ECO:0000256" key="4">
    <source>
        <dbReference type="ARBA" id="ARBA00022729"/>
    </source>
</evidence>
<dbReference type="NCBIfam" id="TIGR01728">
    <property type="entry name" value="SsuA_fam"/>
    <property type="match status" value="1"/>
</dbReference>
<proteinExistence type="inferred from homology"/>
<dbReference type="RefSeq" id="WP_119321507.1">
    <property type="nucleotide sequence ID" value="NZ_AP025739.1"/>
</dbReference>
<sequence>MTSRTRAARPLTFVLGIAALLASGCARHDGMNGAAAHAQSAQGTVLHVGYQRGGSLNLLRLRGDLERRLAPKGVTVQWLNFPAGPQLLEGIGANSVDIGSAGDTPPIFAQAAGVPLVYVANTPPSPKAEAVGQALIVPKDSPAKTLQDLRGKKIAFQKGSSANYFLVQALGQVGLKYSDVQPTYLSPPDAQAAFASGSIDGWVIWDPFLSIARHTTGARILRDGANLPTSGGFYLASRTFAVEHPDLVKAVLEEAKKAGDWSHDHSHEAAQILSPDLGLDVPTLEQIVRNGYTTNYREITPEVIALQQKEADAFANIGLIPQKIDVRQATLTPEQYARLAPAQEPQVAEKIKEITR</sequence>
<gene>
    <name evidence="8" type="ORF">CCAX7_23080</name>
</gene>
<dbReference type="InterPro" id="IPR015168">
    <property type="entry name" value="SsuA/THI5"/>
</dbReference>
<dbReference type="InterPro" id="IPR001638">
    <property type="entry name" value="Solute-binding_3/MltF_N"/>
</dbReference>
<organism evidence="8 9">
    <name type="scientific">Capsulimonas corticalis</name>
    <dbReference type="NCBI Taxonomy" id="2219043"/>
    <lineage>
        <taxon>Bacteria</taxon>
        <taxon>Bacillati</taxon>
        <taxon>Armatimonadota</taxon>
        <taxon>Armatimonadia</taxon>
        <taxon>Capsulimonadales</taxon>
        <taxon>Capsulimonadaceae</taxon>
        <taxon>Capsulimonas</taxon>
    </lineage>
</organism>
<feature type="domain" description="Solute-binding protein family 3/N-terminal" evidence="7">
    <location>
        <begin position="45"/>
        <end position="264"/>
    </location>
</feature>
<protein>
    <recommendedName>
        <fullName evidence="6">Putative aliphatic sulfonates-binding protein</fullName>
    </recommendedName>
</protein>
<dbReference type="GO" id="GO:0016020">
    <property type="term" value="C:membrane"/>
    <property type="evidence" value="ECO:0007669"/>
    <property type="project" value="InterPro"/>
</dbReference>
<keyword evidence="9" id="KW-1185">Reference proteome</keyword>
<evidence type="ECO:0000256" key="3">
    <source>
        <dbReference type="ARBA" id="ARBA00022448"/>
    </source>
</evidence>
<evidence type="ECO:0000256" key="1">
    <source>
        <dbReference type="ARBA" id="ARBA00004418"/>
    </source>
</evidence>
<dbReference type="GO" id="GO:0042626">
    <property type="term" value="F:ATPase-coupled transmembrane transporter activity"/>
    <property type="evidence" value="ECO:0007669"/>
    <property type="project" value="InterPro"/>
</dbReference>
<keyword evidence="3" id="KW-0813">Transport</keyword>
<evidence type="ECO:0000313" key="8">
    <source>
        <dbReference type="EMBL" id="BDI30257.1"/>
    </source>
</evidence>
<dbReference type="OrthoDB" id="286202at2"/>
<dbReference type="PANTHER" id="PTHR30024:SF42">
    <property type="entry name" value="ALIPHATIC SULFONATES-BINDING PROTEIN-RELATED"/>
    <property type="match status" value="1"/>
</dbReference>
<dbReference type="KEGG" id="ccot:CCAX7_23080"/>
<accession>A0A402CV30</accession>
<evidence type="ECO:0000259" key="7">
    <source>
        <dbReference type="SMART" id="SM00062"/>
    </source>
</evidence>
<evidence type="ECO:0000256" key="2">
    <source>
        <dbReference type="ARBA" id="ARBA00010742"/>
    </source>
</evidence>
<dbReference type="Pfam" id="PF09084">
    <property type="entry name" value="NMT1"/>
    <property type="match status" value="1"/>
</dbReference>
<dbReference type="SUPFAM" id="SSF53850">
    <property type="entry name" value="Periplasmic binding protein-like II"/>
    <property type="match status" value="1"/>
</dbReference>
<evidence type="ECO:0000256" key="5">
    <source>
        <dbReference type="ARBA" id="ARBA00055538"/>
    </source>
</evidence>